<evidence type="ECO:0008006" key="3">
    <source>
        <dbReference type="Google" id="ProtNLM"/>
    </source>
</evidence>
<keyword evidence="2" id="KW-1185">Reference proteome</keyword>
<gene>
    <name evidence="1" type="ORF">J3U88_19825</name>
</gene>
<evidence type="ECO:0000313" key="1">
    <source>
        <dbReference type="EMBL" id="MBO1320738.1"/>
    </source>
</evidence>
<organism evidence="1 2">
    <name type="scientific">Acanthopleuribacter pedis</name>
    <dbReference type="NCBI Taxonomy" id="442870"/>
    <lineage>
        <taxon>Bacteria</taxon>
        <taxon>Pseudomonadati</taxon>
        <taxon>Acidobacteriota</taxon>
        <taxon>Holophagae</taxon>
        <taxon>Acanthopleuribacterales</taxon>
        <taxon>Acanthopleuribacteraceae</taxon>
        <taxon>Acanthopleuribacter</taxon>
    </lineage>
</organism>
<dbReference type="EMBL" id="JAFREP010000019">
    <property type="protein sequence ID" value="MBO1320738.1"/>
    <property type="molecule type" value="Genomic_DNA"/>
</dbReference>
<dbReference type="CDD" id="cd00146">
    <property type="entry name" value="PKD"/>
    <property type="match status" value="1"/>
</dbReference>
<dbReference type="Proteomes" id="UP000664417">
    <property type="component" value="Unassembled WGS sequence"/>
</dbReference>
<comment type="caution">
    <text evidence="1">The sequence shown here is derived from an EMBL/GenBank/DDBJ whole genome shotgun (WGS) entry which is preliminary data.</text>
</comment>
<evidence type="ECO:0000313" key="2">
    <source>
        <dbReference type="Proteomes" id="UP000664417"/>
    </source>
</evidence>
<reference evidence="1" key="1">
    <citation type="submission" date="2021-03" db="EMBL/GenBank/DDBJ databases">
        <authorList>
            <person name="Wang G."/>
        </authorList>
    </citation>
    <scope>NUCLEOTIDE SEQUENCE</scope>
    <source>
        <strain evidence="1">KCTC 12899</strain>
    </source>
</reference>
<sequence length="317" mass="34272">MLTLFFCTLALFQGPDIAQTSPDMKRAFWAEVDAEWVELSPGIWEKSNGTQTVRFLSGQEGFSAALAEVEDQLAALAWKTTGDGALRREKLLAREARLHQILQGEGLPALDPRDKAVVHSLAGTGIEANAMPQSGRARAFYQGPCRGAWYISVDLSIDGQAVGYVREGEGASFDVTRTNSMEGCGRDCRARVFVSLEGCDSLGRPFLISTTAQDNTCNPVPGIGVSARATTRVTQYNVTTFEVRAFVLGGCGDTTYAWKWGPNVVSFNGADQPTHIVRLEGRGGSYADVTVTDKTGQSRTARVYLVHGGETLPPREL</sequence>
<dbReference type="RefSeq" id="WP_207860691.1">
    <property type="nucleotide sequence ID" value="NZ_JAFREP010000019.1"/>
</dbReference>
<dbReference type="AlphaFoldDB" id="A0A8J7QLW8"/>
<name>A0A8J7QLW8_9BACT</name>
<protein>
    <recommendedName>
        <fullName evidence="3">PKD domain-containing protein</fullName>
    </recommendedName>
</protein>
<proteinExistence type="predicted"/>
<accession>A0A8J7QLW8</accession>